<dbReference type="InterPro" id="IPR052642">
    <property type="entry name" value="CC-FHA_domain"/>
</dbReference>
<dbReference type="Proteomes" id="UP000694415">
    <property type="component" value="Unplaced"/>
</dbReference>
<evidence type="ECO:0000313" key="3">
    <source>
        <dbReference type="Ensembl" id="ENSMSIP00000017349.1"/>
    </source>
</evidence>
<keyword evidence="4" id="KW-1185">Reference proteome</keyword>
<proteinExistence type="predicted"/>
<dbReference type="AlphaFoldDB" id="A0A8C6H908"/>
<evidence type="ECO:0000256" key="2">
    <source>
        <dbReference type="SAM" id="MobiDB-lite"/>
    </source>
</evidence>
<evidence type="ECO:0000256" key="1">
    <source>
        <dbReference type="SAM" id="Coils"/>
    </source>
</evidence>
<dbReference type="Gene3D" id="1.10.287.1490">
    <property type="match status" value="1"/>
</dbReference>
<reference evidence="3" key="1">
    <citation type="submission" date="2025-08" db="UniProtKB">
        <authorList>
            <consortium name="Ensembl"/>
        </authorList>
    </citation>
    <scope>IDENTIFICATION</scope>
</reference>
<evidence type="ECO:0000313" key="4">
    <source>
        <dbReference type="Proteomes" id="UP000694415"/>
    </source>
</evidence>
<keyword evidence="1" id="KW-0175">Coiled coil</keyword>
<accession>A0A8C6H908</accession>
<dbReference type="Ensembl" id="ENSMSIT00000021936.1">
    <property type="protein sequence ID" value="ENSMSIP00000017349.1"/>
    <property type="gene ID" value="ENSMSIG00000014782.1"/>
</dbReference>
<feature type="coiled-coil region" evidence="1">
    <location>
        <begin position="205"/>
        <end position="239"/>
    </location>
</feature>
<dbReference type="GeneTree" id="ENSGT00940000154171"/>
<feature type="coiled-coil region" evidence="1">
    <location>
        <begin position="328"/>
        <end position="466"/>
    </location>
</feature>
<sequence length="576" mass="66524">MKQENLPQECCSTSPKISKGLMVLQSIASRGCDTQDSEKKPQSTQQSLKKSSQAAAECFYDKEDQIRKLSKHNSFLSEMEDMRKAFLMRPGCPQFSTRTTSVSHVGSATMVDLPRTCSGVWKLTEDHPLGRLGSASSVDGRVFPFSKSACELNYPRKRSEPSDLSPTGSPTVVKKSQRTRMPWYISVIHEKDHSLLLMGEELQRFSEMESQMQKKDQEILTLQKEKEALKKQLKNLLRGKGTETSSASIKMDRSFETPLKLGRMSVLKTTYKEEDELQHWMQVWSGPIPVCGGPPPQILVNEEEASWELREDEECHPKRSYSMTESFEEELMAQLEEYERMLMDFQSELEFTRSRYSLATGAITSLQRQTDFQESQLRKVTTENELLERELRERKQQIQDMTDKFSNLREEKKHQEIMGLIEKENLVLRQQVADLKMNLISSERTIKELNTQTKELEGQLNTDKDHLRRWKDLHDDLQTRNEIIQQTEQQTHVVLEATQARYEKLRNKIIQAVFSVSGNKNLSTELSDSYILESLQRIISERSDFYSQLKQKGVKVPPLQQSDVSLPGKIKKMAFK</sequence>
<dbReference type="PANTHER" id="PTHR18853:SF9">
    <property type="entry name" value="COILED-COIL DOMAIN-CONTAINING PROTEIN 27"/>
    <property type="match status" value="1"/>
</dbReference>
<protein>
    <submittedName>
        <fullName evidence="3">Coiled-coil domain containing 27</fullName>
    </submittedName>
</protein>
<organism evidence="3 4">
    <name type="scientific">Mus spicilegus</name>
    <name type="common">Mound-building mouse</name>
    <dbReference type="NCBI Taxonomy" id="10103"/>
    <lineage>
        <taxon>Eukaryota</taxon>
        <taxon>Metazoa</taxon>
        <taxon>Chordata</taxon>
        <taxon>Craniata</taxon>
        <taxon>Vertebrata</taxon>
        <taxon>Euteleostomi</taxon>
        <taxon>Mammalia</taxon>
        <taxon>Eutheria</taxon>
        <taxon>Euarchontoglires</taxon>
        <taxon>Glires</taxon>
        <taxon>Rodentia</taxon>
        <taxon>Myomorpha</taxon>
        <taxon>Muroidea</taxon>
        <taxon>Muridae</taxon>
        <taxon>Murinae</taxon>
        <taxon>Mus</taxon>
        <taxon>Mus</taxon>
    </lineage>
</organism>
<reference evidence="3" key="2">
    <citation type="submission" date="2025-09" db="UniProtKB">
        <authorList>
            <consortium name="Ensembl"/>
        </authorList>
    </citation>
    <scope>IDENTIFICATION</scope>
</reference>
<feature type="region of interest" description="Disordered" evidence="2">
    <location>
        <begin position="30"/>
        <end position="50"/>
    </location>
</feature>
<dbReference type="PANTHER" id="PTHR18853">
    <property type="entry name" value="FORKHEAD-ASSOCIATED DOMAIN-CONTAINING PROTEIN 1-RELATED"/>
    <property type="match status" value="1"/>
</dbReference>
<name>A0A8C6H908_MUSSI</name>
<feature type="region of interest" description="Disordered" evidence="2">
    <location>
        <begin position="154"/>
        <end position="175"/>
    </location>
</feature>